<keyword evidence="2" id="KW-1185">Reference proteome</keyword>
<protein>
    <submittedName>
        <fullName evidence="1">Uncharacterized protein</fullName>
    </submittedName>
</protein>
<dbReference type="Proteomes" id="UP001358586">
    <property type="component" value="Chromosome 4"/>
</dbReference>
<name>A0ABR0Q9K9_GOSAR</name>
<accession>A0ABR0Q9K9</accession>
<reference evidence="1 2" key="1">
    <citation type="submission" date="2023-03" db="EMBL/GenBank/DDBJ databases">
        <title>WGS of Gossypium arboreum.</title>
        <authorList>
            <person name="Yu D."/>
        </authorList>
    </citation>
    <scope>NUCLEOTIDE SEQUENCE [LARGE SCALE GENOMIC DNA]</scope>
    <source>
        <tissue evidence="1">Leaf</tissue>
    </source>
</reference>
<comment type="caution">
    <text evidence="1">The sequence shown here is derived from an EMBL/GenBank/DDBJ whole genome shotgun (WGS) entry which is preliminary data.</text>
</comment>
<evidence type="ECO:0000313" key="1">
    <source>
        <dbReference type="EMBL" id="KAK5835962.1"/>
    </source>
</evidence>
<sequence>MENTFPRLLDSTLRSHRQEWIYISLYVGSPKGGSSCHGYKLQNLGSYTGLDSSRMVGSYLTAANCNDNSGRNLELTHAVTF</sequence>
<dbReference type="EMBL" id="JARKNE010000004">
    <property type="protein sequence ID" value="KAK5835962.1"/>
    <property type="molecule type" value="Genomic_DNA"/>
</dbReference>
<proteinExistence type="predicted"/>
<evidence type="ECO:0000313" key="2">
    <source>
        <dbReference type="Proteomes" id="UP001358586"/>
    </source>
</evidence>
<gene>
    <name evidence="1" type="ORF">PVK06_011689</name>
</gene>
<organism evidence="1 2">
    <name type="scientific">Gossypium arboreum</name>
    <name type="common">Tree cotton</name>
    <name type="synonym">Gossypium nanking</name>
    <dbReference type="NCBI Taxonomy" id="29729"/>
    <lineage>
        <taxon>Eukaryota</taxon>
        <taxon>Viridiplantae</taxon>
        <taxon>Streptophyta</taxon>
        <taxon>Embryophyta</taxon>
        <taxon>Tracheophyta</taxon>
        <taxon>Spermatophyta</taxon>
        <taxon>Magnoliopsida</taxon>
        <taxon>eudicotyledons</taxon>
        <taxon>Gunneridae</taxon>
        <taxon>Pentapetalae</taxon>
        <taxon>rosids</taxon>
        <taxon>malvids</taxon>
        <taxon>Malvales</taxon>
        <taxon>Malvaceae</taxon>
        <taxon>Malvoideae</taxon>
        <taxon>Gossypium</taxon>
    </lineage>
</organism>